<protein>
    <submittedName>
        <fullName evidence="2">Uncharacterized protein</fullName>
    </submittedName>
</protein>
<dbReference type="OrthoDB" id="5422351at2759"/>
<dbReference type="Proteomes" id="UP000016933">
    <property type="component" value="Unassembled WGS sequence"/>
</dbReference>
<dbReference type="PANTHER" id="PTHR40625:SF1">
    <property type="entry name" value="AMP-ACTIVATED PROTEIN KINASE GLYCOGEN-BINDING DOMAIN-CONTAINING PROTEIN"/>
    <property type="match status" value="1"/>
</dbReference>
<keyword evidence="3" id="KW-1185">Reference proteome</keyword>
<evidence type="ECO:0000313" key="3">
    <source>
        <dbReference type="Proteomes" id="UP000016933"/>
    </source>
</evidence>
<feature type="region of interest" description="Disordered" evidence="1">
    <location>
        <begin position="196"/>
        <end position="238"/>
    </location>
</feature>
<gene>
    <name evidence="2" type="ORF">DOTSEDRAFT_69996</name>
</gene>
<evidence type="ECO:0000256" key="1">
    <source>
        <dbReference type="SAM" id="MobiDB-lite"/>
    </source>
</evidence>
<dbReference type="AlphaFoldDB" id="N1PXU0"/>
<proteinExistence type="predicted"/>
<feature type="compositionally biased region" description="Basic and acidic residues" evidence="1">
    <location>
        <begin position="199"/>
        <end position="211"/>
    </location>
</feature>
<dbReference type="OMA" id="SMAEDIF"/>
<dbReference type="EMBL" id="KB446536">
    <property type="protein sequence ID" value="EME48237.1"/>
    <property type="molecule type" value="Genomic_DNA"/>
</dbReference>
<reference evidence="2 3" key="2">
    <citation type="journal article" date="2012" name="PLoS Pathog.">
        <title>Diverse lifestyles and strategies of plant pathogenesis encoded in the genomes of eighteen Dothideomycetes fungi.</title>
        <authorList>
            <person name="Ohm R.A."/>
            <person name="Feau N."/>
            <person name="Henrissat B."/>
            <person name="Schoch C.L."/>
            <person name="Horwitz B.A."/>
            <person name="Barry K.W."/>
            <person name="Condon B.J."/>
            <person name="Copeland A.C."/>
            <person name="Dhillon B."/>
            <person name="Glaser F."/>
            <person name="Hesse C.N."/>
            <person name="Kosti I."/>
            <person name="LaButti K."/>
            <person name="Lindquist E.A."/>
            <person name="Lucas S."/>
            <person name="Salamov A.A."/>
            <person name="Bradshaw R.E."/>
            <person name="Ciuffetti L."/>
            <person name="Hamelin R.C."/>
            <person name="Kema G.H.J."/>
            <person name="Lawrence C."/>
            <person name="Scott J.A."/>
            <person name="Spatafora J.W."/>
            <person name="Turgeon B.G."/>
            <person name="de Wit P.J.G.M."/>
            <person name="Zhong S."/>
            <person name="Goodwin S.B."/>
            <person name="Grigoriev I.V."/>
        </authorList>
    </citation>
    <scope>NUCLEOTIDE SEQUENCE [LARGE SCALE GENOMIC DNA]</scope>
    <source>
        <strain evidence="3">NZE10 / CBS 128990</strain>
    </source>
</reference>
<reference evidence="3" key="1">
    <citation type="journal article" date="2012" name="PLoS Genet.">
        <title>The genomes of the fungal plant pathogens Cladosporium fulvum and Dothistroma septosporum reveal adaptation to different hosts and lifestyles but also signatures of common ancestry.</title>
        <authorList>
            <person name="de Wit P.J.G.M."/>
            <person name="van der Burgt A."/>
            <person name="Oekmen B."/>
            <person name="Stergiopoulos I."/>
            <person name="Abd-Elsalam K.A."/>
            <person name="Aerts A.L."/>
            <person name="Bahkali A.H."/>
            <person name="Beenen H.G."/>
            <person name="Chettri P."/>
            <person name="Cox M.P."/>
            <person name="Datema E."/>
            <person name="de Vries R.P."/>
            <person name="Dhillon B."/>
            <person name="Ganley A.R."/>
            <person name="Griffiths S.A."/>
            <person name="Guo Y."/>
            <person name="Hamelin R.C."/>
            <person name="Henrissat B."/>
            <person name="Kabir M.S."/>
            <person name="Jashni M.K."/>
            <person name="Kema G."/>
            <person name="Klaubauf S."/>
            <person name="Lapidus A."/>
            <person name="Levasseur A."/>
            <person name="Lindquist E."/>
            <person name="Mehrabi R."/>
            <person name="Ohm R.A."/>
            <person name="Owen T.J."/>
            <person name="Salamov A."/>
            <person name="Schwelm A."/>
            <person name="Schijlen E."/>
            <person name="Sun H."/>
            <person name="van den Burg H.A."/>
            <person name="van Ham R.C.H.J."/>
            <person name="Zhang S."/>
            <person name="Goodwin S.B."/>
            <person name="Grigoriev I.V."/>
            <person name="Collemare J."/>
            <person name="Bradshaw R.E."/>
        </authorList>
    </citation>
    <scope>NUCLEOTIDE SEQUENCE [LARGE SCALE GENOMIC DNA]</scope>
    <source>
        <strain evidence="3">NZE10 / CBS 128990</strain>
    </source>
</reference>
<evidence type="ECO:0000313" key="2">
    <source>
        <dbReference type="EMBL" id="EME48237.1"/>
    </source>
</evidence>
<dbReference type="STRING" id="675120.N1PXU0"/>
<dbReference type="HOGENOM" id="CLU_567623_0_0_1"/>
<sequence length="541" mass="60208">MDPETLVTFLFRTSPEVRTVELLGSWDNFHQPYRMHHDRRRGNGFYSGCFKFENIIFDGEHFHWTKPRSGGLKQGGTYWYYYRLNYDVDAYDDRQQHTTSCPLLPGQAVNIIEVPYEMVEPPTRCRSACGVSEDIAGNLANVGEDKTLDPAQKMAALEPPPLSKIHLRCLSDEALHGRLENQNEPVIVVDEVVSPVSTAHHEPPQESRDSKMSQYMPVKDDVSRPTSPSSMHQARLPADNVTSATFHLDALEYSDDQDYDGLPNFPYPSGLGPTPLGSDEALEAAMFTSDDAMANVADAPIDQELDEDACKQVRRISELSLGPMSVQNVQFYGSRPGTSLTQDPEQHRPRMYSLPNMEIRDYLYESPPTSPTSCYSHRASEDVDEHPTPDSEGAAFDLDSPTFSASTVDTDGHDTPFRLSAQTSCSSRDRATADDVGVLGNAESHWSLDSSQDRAQYETANVTANDRSNPRLLSPTFINYSLPSLASESVHSLTKTITMSPPQRQTPRSRQDVHIPIPTIFSEGDGEGRSMAEDIFSELGF</sequence>
<name>N1PXU0_DOTSN</name>
<dbReference type="PANTHER" id="PTHR40625">
    <property type="entry name" value="GTP-BINDING PROTEIN ESDC-RELATED"/>
    <property type="match status" value="1"/>
</dbReference>
<dbReference type="eggNOG" id="ENOG502SGBF">
    <property type="taxonomic scope" value="Eukaryota"/>
</dbReference>
<accession>N1PXU0</accession>
<feature type="compositionally biased region" description="Basic and acidic residues" evidence="1">
    <location>
        <begin position="378"/>
        <end position="389"/>
    </location>
</feature>
<organism evidence="2 3">
    <name type="scientific">Dothistroma septosporum (strain NZE10 / CBS 128990)</name>
    <name type="common">Red band needle blight fungus</name>
    <name type="synonym">Mycosphaerella pini</name>
    <dbReference type="NCBI Taxonomy" id="675120"/>
    <lineage>
        <taxon>Eukaryota</taxon>
        <taxon>Fungi</taxon>
        <taxon>Dikarya</taxon>
        <taxon>Ascomycota</taxon>
        <taxon>Pezizomycotina</taxon>
        <taxon>Dothideomycetes</taxon>
        <taxon>Dothideomycetidae</taxon>
        <taxon>Mycosphaerellales</taxon>
        <taxon>Mycosphaerellaceae</taxon>
        <taxon>Dothistroma</taxon>
    </lineage>
</organism>
<feature type="region of interest" description="Disordered" evidence="1">
    <location>
        <begin position="367"/>
        <end position="414"/>
    </location>
</feature>